<dbReference type="Proteomes" id="UP000324897">
    <property type="component" value="Unassembled WGS sequence"/>
</dbReference>
<evidence type="ECO:0000256" key="1">
    <source>
        <dbReference type="ARBA" id="ARBA00008668"/>
    </source>
</evidence>
<evidence type="ECO:0008006" key="7">
    <source>
        <dbReference type="Google" id="ProtNLM"/>
    </source>
</evidence>
<evidence type="ECO:0000313" key="5">
    <source>
        <dbReference type="EMBL" id="TVU22935.1"/>
    </source>
</evidence>
<dbReference type="PANTHER" id="PTHR22835:SF565">
    <property type="entry name" value="GDSL ESTERASE_LIPASE"/>
    <property type="match status" value="1"/>
</dbReference>
<protein>
    <recommendedName>
        <fullName evidence="7">GDSL esterase/lipase</fullName>
    </recommendedName>
</protein>
<keyword evidence="6" id="KW-1185">Reference proteome</keyword>
<comment type="caution">
    <text evidence="5">The sequence shown here is derived from an EMBL/GenBank/DDBJ whole genome shotgun (WGS) entry which is preliminary data.</text>
</comment>
<accession>A0A5J9UGT1</accession>
<dbReference type="PANTHER" id="PTHR22835">
    <property type="entry name" value="ZINC FINGER FYVE DOMAIN CONTAINING PROTEIN"/>
    <property type="match status" value="1"/>
</dbReference>
<name>A0A5J9UGT1_9POAL</name>
<dbReference type="InterPro" id="IPR035669">
    <property type="entry name" value="SGNH_plant_lipase-like"/>
</dbReference>
<dbReference type="EMBL" id="RWGY01000026">
    <property type="protein sequence ID" value="TVU22935.1"/>
    <property type="molecule type" value="Genomic_DNA"/>
</dbReference>
<evidence type="ECO:0000256" key="4">
    <source>
        <dbReference type="ARBA" id="ARBA00023180"/>
    </source>
</evidence>
<dbReference type="SUPFAM" id="SSF52266">
    <property type="entry name" value="SGNH hydrolase"/>
    <property type="match status" value="1"/>
</dbReference>
<organism evidence="5 6">
    <name type="scientific">Eragrostis curvula</name>
    <name type="common">weeping love grass</name>
    <dbReference type="NCBI Taxonomy" id="38414"/>
    <lineage>
        <taxon>Eukaryota</taxon>
        <taxon>Viridiplantae</taxon>
        <taxon>Streptophyta</taxon>
        <taxon>Embryophyta</taxon>
        <taxon>Tracheophyta</taxon>
        <taxon>Spermatophyta</taxon>
        <taxon>Magnoliopsida</taxon>
        <taxon>Liliopsida</taxon>
        <taxon>Poales</taxon>
        <taxon>Poaceae</taxon>
        <taxon>PACMAD clade</taxon>
        <taxon>Chloridoideae</taxon>
        <taxon>Eragrostideae</taxon>
        <taxon>Eragrostidinae</taxon>
        <taxon>Eragrostis</taxon>
    </lineage>
</organism>
<evidence type="ECO:0000256" key="2">
    <source>
        <dbReference type="ARBA" id="ARBA00022729"/>
    </source>
</evidence>
<evidence type="ECO:0000313" key="6">
    <source>
        <dbReference type="Proteomes" id="UP000324897"/>
    </source>
</evidence>
<gene>
    <name evidence="5" type="ORF">EJB05_32656</name>
</gene>
<dbReference type="AlphaFoldDB" id="A0A5J9UGT1"/>
<dbReference type="Pfam" id="PF00657">
    <property type="entry name" value="Lipase_GDSL"/>
    <property type="match status" value="1"/>
</dbReference>
<comment type="similarity">
    <text evidence="1">Belongs to the 'GDSL' lipolytic enzyme family.</text>
</comment>
<dbReference type="Gene3D" id="3.40.50.1110">
    <property type="entry name" value="SGNH hydrolase"/>
    <property type="match status" value="1"/>
</dbReference>
<evidence type="ECO:0000256" key="3">
    <source>
        <dbReference type="ARBA" id="ARBA00022801"/>
    </source>
</evidence>
<dbReference type="GO" id="GO:0016788">
    <property type="term" value="F:hydrolase activity, acting on ester bonds"/>
    <property type="evidence" value="ECO:0007669"/>
    <property type="project" value="InterPro"/>
</dbReference>
<sequence length="322" mass="34572">MRPPYGSTFFGGPTGRNCDGRLIIDFLAESLGLPFVPPFLAHDGSFSRGANFAVGAATAMDAAFFHRGEPPGAGLFPLNTSLAVQLQWFQSLKPSLCGTTQAKLRAECGDFFGRSLFVVGSLGFNDYSFLLAKNKSVEQVRSSVPGVIASIAMAIERLIKHGATGLLVPGMLPAGCAAPILFMFAGADTAEYDARTGCLKNMNELSTHHNSLLQQALRDLQAKHPDVNIIYADFFRPVIEMVKSPSKFGFEGDALTICCGGPGKYRFNQKIFCGDPGAITCKDPSAKVFWDSVHLTEAANRYIAGDWLNNINSTASARSLSL</sequence>
<dbReference type="CDD" id="cd01837">
    <property type="entry name" value="SGNH_plant_lipase_like"/>
    <property type="match status" value="1"/>
</dbReference>
<keyword evidence="3" id="KW-0378">Hydrolase</keyword>
<reference evidence="5 6" key="1">
    <citation type="journal article" date="2019" name="Sci. Rep.">
        <title>A high-quality genome of Eragrostis curvula grass provides insights into Poaceae evolution and supports new strategies to enhance forage quality.</title>
        <authorList>
            <person name="Carballo J."/>
            <person name="Santos B.A.C.M."/>
            <person name="Zappacosta D."/>
            <person name="Garbus I."/>
            <person name="Selva J.P."/>
            <person name="Gallo C.A."/>
            <person name="Diaz A."/>
            <person name="Albertini E."/>
            <person name="Caccamo M."/>
            <person name="Echenique V."/>
        </authorList>
    </citation>
    <scope>NUCLEOTIDE SEQUENCE [LARGE SCALE GENOMIC DNA]</scope>
    <source>
        <strain evidence="6">cv. Victoria</strain>
        <tissue evidence="5">Leaf</tissue>
    </source>
</reference>
<dbReference type="InterPro" id="IPR001087">
    <property type="entry name" value="GDSL"/>
</dbReference>
<keyword evidence="4" id="KW-0325">Glycoprotein</keyword>
<dbReference type="Gramene" id="TVU22935">
    <property type="protein sequence ID" value="TVU22935"/>
    <property type="gene ID" value="EJB05_32656"/>
</dbReference>
<dbReference type="InterPro" id="IPR036514">
    <property type="entry name" value="SGNH_hydro_sf"/>
</dbReference>
<proteinExistence type="inferred from homology"/>
<dbReference type="OrthoDB" id="586828at2759"/>
<keyword evidence="2" id="KW-0732">Signal</keyword>